<dbReference type="GO" id="GO:0016740">
    <property type="term" value="F:transferase activity"/>
    <property type="evidence" value="ECO:0007669"/>
    <property type="project" value="UniProtKB-KW"/>
</dbReference>
<evidence type="ECO:0000313" key="3">
    <source>
        <dbReference type="EMBL" id="NKY00362.1"/>
    </source>
</evidence>
<feature type="region of interest" description="Disordered" evidence="1">
    <location>
        <begin position="378"/>
        <end position="452"/>
    </location>
</feature>
<reference evidence="3 4" key="1">
    <citation type="submission" date="2020-04" db="EMBL/GenBank/DDBJ databases">
        <title>MicrobeNet Type strains.</title>
        <authorList>
            <person name="Nicholson A.C."/>
        </authorList>
    </citation>
    <scope>NUCLEOTIDE SEQUENCE [LARGE SCALE GENOMIC DNA]</scope>
    <source>
        <strain evidence="3 4">ATCC BAA-14</strain>
    </source>
</reference>
<feature type="compositionally biased region" description="Polar residues" evidence="1">
    <location>
        <begin position="419"/>
        <end position="429"/>
    </location>
</feature>
<name>A0A846WEX7_9ACTN</name>
<protein>
    <submittedName>
        <fullName evidence="3">Mycolyltransferase</fullName>
    </submittedName>
</protein>
<evidence type="ECO:0000313" key="4">
    <source>
        <dbReference type="Proteomes" id="UP000563898"/>
    </source>
</evidence>
<comment type="caution">
    <text evidence="3">The sequence shown here is derived from an EMBL/GenBank/DDBJ whole genome shotgun (WGS) entry which is preliminary data.</text>
</comment>
<dbReference type="Pfam" id="PF00756">
    <property type="entry name" value="Esterase"/>
    <property type="match status" value="1"/>
</dbReference>
<feature type="compositionally biased region" description="Low complexity" evidence="1">
    <location>
        <begin position="378"/>
        <end position="418"/>
    </location>
</feature>
<keyword evidence="3" id="KW-0808">Transferase</keyword>
<dbReference type="EMBL" id="JAAXPC010000001">
    <property type="protein sequence ID" value="NKY00362.1"/>
    <property type="molecule type" value="Genomic_DNA"/>
</dbReference>
<organism evidence="3 4">
    <name type="scientific">Gordonia polyisoprenivorans</name>
    <dbReference type="NCBI Taxonomy" id="84595"/>
    <lineage>
        <taxon>Bacteria</taxon>
        <taxon>Bacillati</taxon>
        <taxon>Actinomycetota</taxon>
        <taxon>Actinomycetes</taxon>
        <taxon>Mycobacteriales</taxon>
        <taxon>Gordoniaceae</taxon>
        <taxon>Gordonia</taxon>
    </lineage>
</organism>
<keyword evidence="2" id="KW-0732">Signal</keyword>
<feature type="chain" id="PRO_5032521500" evidence="2">
    <location>
        <begin position="29"/>
        <end position="452"/>
    </location>
</feature>
<sequence>MSRRAVQAATAVAVCAAAAFVAAPPAAALSPDQLRPNCTWASEADEAAAVQTCAVYSAAMNRIVLVQIRPSTLAAGSAEHAVYLLDGISVPDTRSTWADADSGALAAYSNSYNLVMPAGGAGTWMTDWQSTPAGATGTPGASAEWETFLSTELPAYLADDFSVEPGGNAIVGLSMSGGPALTIALDHPEIFTVAQSLSGFYQTNNPVGWFVIPAIQSYVTGIANGNTAMWGDPLGPTSTWSAHDVSARIGEITASGQRILITTGIGVPLPQDFLIMAITGNPVAFVSGVAIELGALASTLALNAQAVLYGLPVDFSYTVGLHSWTQWSANAGANAAAVESALAAADSPTTSSTAPRTSTASAAAIVSTTAVVTTTPPVQTSAAVSSAGTTATGSSASSGDAGPVVASASAESESAVSSTVRQTSTTPSVPSADPILAPGTDSASVPTASTAH</sequence>
<feature type="compositionally biased region" description="Polar residues" evidence="1">
    <location>
        <begin position="441"/>
        <end position="452"/>
    </location>
</feature>
<dbReference type="SUPFAM" id="SSF53474">
    <property type="entry name" value="alpha/beta-Hydrolases"/>
    <property type="match status" value="1"/>
</dbReference>
<feature type="signal peptide" evidence="2">
    <location>
        <begin position="1"/>
        <end position="28"/>
    </location>
</feature>
<evidence type="ECO:0000256" key="1">
    <source>
        <dbReference type="SAM" id="MobiDB-lite"/>
    </source>
</evidence>
<dbReference type="InterPro" id="IPR029058">
    <property type="entry name" value="AB_hydrolase_fold"/>
</dbReference>
<gene>
    <name evidence="3" type="ORF">HGA05_02035</name>
</gene>
<proteinExistence type="predicted"/>
<dbReference type="Gene3D" id="3.40.50.1820">
    <property type="entry name" value="alpha/beta hydrolase"/>
    <property type="match status" value="1"/>
</dbReference>
<dbReference type="Proteomes" id="UP000563898">
    <property type="component" value="Unassembled WGS sequence"/>
</dbReference>
<dbReference type="AlphaFoldDB" id="A0A846WEX7"/>
<accession>A0A846WEX7</accession>
<evidence type="ECO:0000256" key="2">
    <source>
        <dbReference type="SAM" id="SignalP"/>
    </source>
</evidence>
<dbReference type="InterPro" id="IPR000801">
    <property type="entry name" value="Esterase-like"/>
</dbReference>